<accession>A0A5C0VH14</accession>
<protein>
    <recommendedName>
        <fullName evidence="4">DUF4142 domain-containing protein</fullName>
    </recommendedName>
</protein>
<evidence type="ECO:0008006" key="4">
    <source>
        <dbReference type="Google" id="ProtNLM"/>
    </source>
</evidence>
<keyword evidence="3" id="KW-1185">Reference proteome</keyword>
<proteinExistence type="predicted"/>
<feature type="chain" id="PRO_5022662043" description="DUF4142 domain-containing protein" evidence="1">
    <location>
        <begin position="22"/>
        <end position="168"/>
    </location>
</feature>
<dbReference type="AlphaFoldDB" id="A0A5C0VH14"/>
<organism evidence="2 3">
    <name type="scientific">Pedobacter aquae</name>
    <dbReference type="NCBI Taxonomy" id="2605747"/>
    <lineage>
        <taxon>Bacteria</taxon>
        <taxon>Pseudomonadati</taxon>
        <taxon>Bacteroidota</taxon>
        <taxon>Sphingobacteriia</taxon>
        <taxon>Sphingobacteriales</taxon>
        <taxon>Sphingobacteriaceae</taxon>
        <taxon>Pedobacter</taxon>
    </lineage>
</organism>
<dbReference type="Proteomes" id="UP000323653">
    <property type="component" value="Chromosome"/>
</dbReference>
<dbReference type="KEGG" id="pej:FYC62_10165"/>
<dbReference type="EMBL" id="CP043329">
    <property type="protein sequence ID" value="QEK51975.1"/>
    <property type="molecule type" value="Genomic_DNA"/>
</dbReference>
<gene>
    <name evidence="2" type="ORF">FYC62_10165</name>
</gene>
<feature type="signal peptide" evidence="1">
    <location>
        <begin position="1"/>
        <end position="21"/>
    </location>
</feature>
<dbReference type="RefSeq" id="WP_149074852.1">
    <property type="nucleotide sequence ID" value="NZ_CP043329.1"/>
</dbReference>
<name>A0A5C0VH14_9SPHI</name>
<sequence>MKKTVLFTLLLCGLGFSLLHANTPQTDSVKSNTPAYLSHEQYMAYTKASPLGMVLIAETNNYPSPKKALQYAQQLNLSSVQKMQITQILNEMTRKAKEMGNFILAQESKLNTLFKEQKINDGSLIFYTNKIGALQGELRNAYLKAHIATKKVFSAPQLQKYKQLAVVN</sequence>
<keyword evidence="1" id="KW-0732">Signal</keyword>
<evidence type="ECO:0000313" key="2">
    <source>
        <dbReference type="EMBL" id="QEK51975.1"/>
    </source>
</evidence>
<evidence type="ECO:0000256" key="1">
    <source>
        <dbReference type="SAM" id="SignalP"/>
    </source>
</evidence>
<dbReference type="Gene3D" id="1.20.120.1490">
    <property type="match status" value="1"/>
</dbReference>
<evidence type="ECO:0000313" key="3">
    <source>
        <dbReference type="Proteomes" id="UP000323653"/>
    </source>
</evidence>
<reference evidence="2 3" key="1">
    <citation type="submission" date="2019-08" db="EMBL/GenBank/DDBJ databases">
        <title>Pedobacter sp. nov., isolated from Han river, South Korea.</title>
        <authorList>
            <person name="Lee D.-H."/>
            <person name="Kim Y.-S."/>
            <person name="Hwang E.-M."/>
            <person name="Le Tran T.C."/>
            <person name="Cha C.-J."/>
        </authorList>
    </citation>
    <scope>NUCLEOTIDE SEQUENCE [LARGE SCALE GENOMIC DNA]</scope>
    <source>
        <strain evidence="2 3">CJ43</strain>
    </source>
</reference>